<protein>
    <submittedName>
        <fullName evidence="1">Uncharacterized protein</fullName>
    </submittedName>
</protein>
<dbReference type="Proteomes" id="UP001171111">
    <property type="component" value="Unassembled WGS sequence"/>
</dbReference>
<gene>
    <name evidence="1" type="ORF">Q2362_04755</name>
</gene>
<organism evidence="1 2">
    <name type="scientific">Campylobacter magnus</name>
    <dbReference type="NCBI Taxonomy" id="3026462"/>
    <lineage>
        <taxon>Bacteria</taxon>
        <taxon>Pseudomonadati</taxon>
        <taxon>Campylobacterota</taxon>
        <taxon>Epsilonproteobacteria</taxon>
        <taxon>Campylobacterales</taxon>
        <taxon>Campylobacteraceae</taxon>
        <taxon>Campylobacter</taxon>
    </lineage>
</organism>
<keyword evidence="2" id="KW-1185">Reference proteome</keyword>
<evidence type="ECO:0000313" key="1">
    <source>
        <dbReference type="EMBL" id="MDO2409408.1"/>
    </source>
</evidence>
<sequence>MGEKEFYTLGEMLEFLTQNNEELFLFSGQNERFIQTICAFIKQSDIK</sequence>
<dbReference type="RefSeq" id="WP_302244288.1">
    <property type="nucleotide sequence ID" value="NZ_JAULJQ010000005.1"/>
</dbReference>
<evidence type="ECO:0000313" key="2">
    <source>
        <dbReference type="Proteomes" id="UP001171111"/>
    </source>
</evidence>
<proteinExistence type="predicted"/>
<name>A0ABT8T9I9_9BACT</name>
<accession>A0ABT8T9I9</accession>
<reference evidence="1 2" key="1">
    <citation type="submission" date="2023-06" db="EMBL/GenBank/DDBJ databases">
        <title>Campylobacter magnum sp. nov., isolated from cecal contents of domestic pigs (Sus scrofa domesticus).</title>
        <authorList>
            <person name="Papic B."/>
            <person name="Gruntar I."/>
        </authorList>
    </citation>
    <scope>NUCLEOTIDE SEQUENCE [LARGE SCALE GENOMIC DNA]</scope>
    <source>
        <strain evidence="2">34484-21</strain>
    </source>
</reference>
<dbReference type="EMBL" id="JAULJQ010000005">
    <property type="protein sequence ID" value="MDO2409408.1"/>
    <property type="molecule type" value="Genomic_DNA"/>
</dbReference>
<comment type="caution">
    <text evidence="1">The sequence shown here is derived from an EMBL/GenBank/DDBJ whole genome shotgun (WGS) entry which is preliminary data.</text>
</comment>